<evidence type="ECO:0000313" key="1">
    <source>
        <dbReference type="EMBL" id="EJZ50213.1"/>
    </source>
</evidence>
<dbReference type="HOGENOM" id="CLU_2901815_0_0_4"/>
<organism evidence="1 2">
    <name type="scientific">Simonsiella muelleri ATCC 29453</name>
    <dbReference type="NCBI Taxonomy" id="641147"/>
    <lineage>
        <taxon>Bacteria</taxon>
        <taxon>Pseudomonadati</taxon>
        <taxon>Pseudomonadota</taxon>
        <taxon>Betaproteobacteria</taxon>
        <taxon>Neisseriales</taxon>
        <taxon>Neisseriaceae</taxon>
        <taxon>Simonsiella</taxon>
    </lineage>
</organism>
<dbReference type="Proteomes" id="UP000017813">
    <property type="component" value="Unassembled WGS sequence"/>
</dbReference>
<evidence type="ECO:0000313" key="2">
    <source>
        <dbReference type="Proteomes" id="UP000017813"/>
    </source>
</evidence>
<dbReference type="KEGG" id="smur:BWP33_05375"/>
<gene>
    <name evidence="1" type="ORF">HMPREF9021_02547</name>
</gene>
<sequence length="62" mass="7275">MTFFSLRDVGKKRVVLRLMNGIPAYVWYFVSKFPCESVCFAEKRFMLPENQPNPVVLSLRCD</sequence>
<dbReference type="STRING" id="641147.HMPREF9021_02547"/>
<keyword evidence="2" id="KW-1185">Reference proteome</keyword>
<name>U6Q1K3_9NEIS</name>
<proteinExistence type="predicted"/>
<dbReference type="AlphaFoldDB" id="U6Q1K3"/>
<dbReference type="EMBL" id="ADCY02000034">
    <property type="protein sequence ID" value="EJZ50213.1"/>
    <property type="molecule type" value="Genomic_DNA"/>
</dbReference>
<reference evidence="1 2" key="1">
    <citation type="submission" date="2010-03" db="EMBL/GenBank/DDBJ databases">
        <authorList>
            <consortium name="The Broad Institute Genome Sequencing Platform"/>
            <person name="Ward D."/>
            <person name="Earl A."/>
            <person name="Feldgarden M."/>
            <person name="Gevers D."/>
            <person name="Young S."/>
            <person name="Zeng Q."/>
            <person name="Koehrsen M."/>
            <person name="Alvarado L."/>
            <person name="Berlin A.M."/>
            <person name="Borenstein D."/>
            <person name="Chapman S.B."/>
            <person name="Chen Z."/>
            <person name="Engels R."/>
            <person name="Freedman E."/>
            <person name="Gellesch M."/>
            <person name="Goldberg J."/>
            <person name="Griggs A."/>
            <person name="Gujja S."/>
            <person name="Heilman E.R."/>
            <person name="Heiman D.I."/>
            <person name="Hepburn T.A."/>
            <person name="Howarth C."/>
            <person name="Jen D."/>
            <person name="Larson L."/>
            <person name="Mehta T."/>
            <person name="Park D."/>
            <person name="Pearson M."/>
            <person name="Richards J."/>
            <person name="Roberts A."/>
            <person name="Saif S."/>
            <person name="Shea T.D."/>
            <person name="Shenoy N."/>
            <person name="Sisk P."/>
            <person name="Stolte C."/>
            <person name="Sykes S.N."/>
            <person name="Walk T."/>
            <person name="White J."/>
            <person name="Yandava C."/>
            <person name="Izard J."/>
            <person name="Baranova O.V."/>
            <person name="Blanton J.M."/>
            <person name="Tanner A.C."/>
            <person name="Dewhirst F."/>
            <person name="Haas B."/>
            <person name="Nusbaum C."/>
            <person name="Birren B."/>
        </authorList>
    </citation>
    <scope>NUCLEOTIDE SEQUENCE [LARGE SCALE GENOMIC DNA]</scope>
    <source>
        <strain evidence="1 2">ATCC 29453</strain>
    </source>
</reference>
<accession>U6Q1K3</accession>
<reference evidence="1 2" key="2">
    <citation type="submission" date="2011-10" db="EMBL/GenBank/DDBJ databases">
        <title>The Genome Sequence of Simonsiella muelleri ATCC 29453.</title>
        <authorList>
            <consortium name="The Broad Institute Genome Sequencing Platform"/>
            <consortium name="The Broad Institute Genome Sequencing Center for Infectious Disease"/>
            <person name="Earl A."/>
            <person name="Ward D."/>
            <person name="Feldgarden M."/>
            <person name="Gevers D."/>
            <person name="Izard J."/>
            <person name="Baranova O.V."/>
            <person name="Blanton J.M."/>
            <person name="Tanner A.C."/>
            <person name="Dewhirst F."/>
            <person name="Young S.K."/>
            <person name="Zeng Q."/>
            <person name="Gargeya S."/>
            <person name="Fitzgerald M."/>
            <person name="Haas B."/>
            <person name="Abouelleil A."/>
            <person name="Alvarado L."/>
            <person name="Arachchi H.M."/>
            <person name="Berlin A."/>
            <person name="Brown A."/>
            <person name="Chapman S.B."/>
            <person name="Chen Z."/>
            <person name="Dunbar C."/>
            <person name="Freedman E."/>
            <person name="Gearin G."/>
            <person name="Goldberg J."/>
            <person name="Griggs A."/>
            <person name="Gujja S."/>
            <person name="Heiman D."/>
            <person name="Howarth C."/>
            <person name="Larson L."/>
            <person name="Lui A."/>
            <person name="MacDonald P.J.P."/>
            <person name="Montmayeur A."/>
            <person name="Murphy C."/>
            <person name="Neiman D."/>
            <person name="Pearson M."/>
            <person name="Priest M."/>
            <person name="Roberts A."/>
            <person name="Saif S."/>
            <person name="Shea T."/>
            <person name="Shenoy N."/>
            <person name="Sisk P."/>
            <person name="Stolte C."/>
            <person name="Sykes S."/>
            <person name="Wortman J."/>
            <person name="Nusbaum C."/>
            <person name="Birren B."/>
        </authorList>
    </citation>
    <scope>NUCLEOTIDE SEQUENCE [LARGE SCALE GENOMIC DNA]</scope>
    <source>
        <strain evidence="1 2">ATCC 29453</strain>
    </source>
</reference>
<protein>
    <submittedName>
        <fullName evidence="1">Uncharacterized protein</fullName>
    </submittedName>
</protein>
<comment type="caution">
    <text evidence="1">The sequence shown here is derived from an EMBL/GenBank/DDBJ whole genome shotgun (WGS) entry which is preliminary data.</text>
</comment>